<organism evidence="2 3">
    <name type="scientific">Candidatus Endonucleibacter bathymodioli</name>
    <dbReference type="NCBI Taxonomy" id="539814"/>
    <lineage>
        <taxon>Bacteria</taxon>
        <taxon>Pseudomonadati</taxon>
        <taxon>Pseudomonadota</taxon>
        <taxon>Gammaproteobacteria</taxon>
        <taxon>Oceanospirillales</taxon>
        <taxon>Endozoicomonadaceae</taxon>
        <taxon>Candidatus Endonucleibacter</taxon>
    </lineage>
</organism>
<keyword evidence="3" id="KW-1185">Reference proteome</keyword>
<name>A0AA90SSE3_9GAMM</name>
<dbReference type="Proteomes" id="UP001178148">
    <property type="component" value="Unassembled WGS sequence"/>
</dbReference>
<accession>A0AA90SSE3</accession>
<proteinExistence type="predicted"/>
<feature type="chain" id="PRO_5041652297" evidence="1">
    <location>
        <begin position="25"/>
        <end position="489"/>
    </location>
</feature>
<gene>
    <name evidence="2" type="ORF">QS748_03775</name>
</gene>
<dbReference type="EMBL" id="JASXSV010000004">
    <property type="protein sequence ID" value="MDP0588344.1"/>
    <property type="molecule type" value="Genomic_DNA"/>
</dbReference>
<feature type="signal peptide" evidence="1">
    <location>
        <begin position="1"/>
        <end position="24"/>
    </location>
</feature>
<evidence type="ECO:0000313" key="3">
    <source>
        <dbReference type="Proteomes" id="UP001178148"/>
    </source>
</evidence>
<protein>
    <submittedName>
        <fullName evidence="2">Uncharacterized protein</fullName>
    </submittedName>
</protein>
<evidence type="ECO:0000256" key="1">
    <source>
        <dbReference type="SAM" id="SignalP"/>
    </source>
</evidence>
<sequence>MIIFFRSWLWIWVIRLLLSVQSYAADDTICEREDLPPVWYSESAKIFINALNLPQNNTKEDVSPPIQIANKQLLQNRQYEPVSPKDIIDIISFVDNVLAQGIITNSQITQSIEEAVSLSVVWKEIVENNFKKIRIFIAEAGIELNAADEANQADNKSPPPIDVSDYYQIYYYRLIATKIWPWLDNIKAKNSALYDTNAKVFRINYSPEKKKPTLSESDEKHCHMIYYGEDVILKYRSSKQEYDSKPLDVNLIRRMIQNWLEIYVFRTEEIMHHDKCNVHMGKPIWSFLYYIGIEQRYTLNFNEIHEGYCSTTSRYNIAAIVDIDDFIKFRNLMHYIPEILELINNDSITTLSSVLEADGKTNRKTEENHIEYWQEFAYSFSLILNPLCIICLDAREKYKEYRKIINTPDIVITNSKTNEPITTPALPKLRLNTHIPHSNTRSNAEKNALIAHINFMWYLKQVNFTYAHQIQDYQKIHIAHIMAAKFYNQ</sequence>
<comment type="caution">
    <text evidence="2">The sequence shown here is derived from an EMBL/GenBank/DDBJ whole genome shotgun (WGS) entry which is preliminary data.</text>
</comment>
<reference evidence="2 3" key="1">
    <citation type="journal article" date="2023" name="bioRxiv">
        <title>An intranuclear bacterial parasite of deep-sea mussels expresses apoptosis inhibitors acquired from its host.</title>
        <authorList>
            <person name="Gonzalez Porras M.A."/>
            <person name="Assie A."/>
            <person name="Tietjen M."/>
            <person name="Violette M."/>
            <person name="Kleiner M."/>
            <person name="Gruber-Vodicka H."/>
            <person name="Dubilier N."/>
            <person name="Leisch N."/>
        </authorList>
    </citation>
    <scope>NUCLEOTIDE SEQUENCE [LARGE SCALE GENOMIC DNA]</scope>
    <source>
        <strain evidence="2">IAP13</strain>
    </source>
</reference>
<evidence type="ECO:0000313" key="2">
    <source>
        <dbReference type="EMBL" id="MDP0588344.1"/>
    </source>
</evidence>
<keyword evidence="1" id="KW-0732">Signal</keyword>
<dbReference type="AlphaFoldDB" id="A0AA90SSE3"/>